<evidence type="ECO:0000313" key="4">
    <source>
        <dbReference type="Proteomes" id="UP001595828"/>
    </source>
</evidence>
<feature type="domain" description="Cytochrome c oxidase subunit IV bacterial aa3 type" evidence="2">
    <location>
        <begin position="18"/>
        <end position="61"/>
    </location>
</feature>
<evidence type="ECO:0000256" key="1">
    <source>
        <dbReference type="SAM" id="Phobius"/>
    </source>
</evidence>
<feature type="transmembrane region" description="Helical" evidence="1">
    <location>
        <begin position="40"/>
        <end position="62"/>
    </location>
</feature>
<dbReference type="InterPro" id="IPR036596">
    <property type="entry name" value="Cyt-C_aa3_sf"/>
</dbReference>
<dbReference type="Proteomes" id="UP001595828">
    <property type="component" value="Unassembled WGS sequence"/>
</dbReference>
<comment type="caution">
    <text evidence="3">The sequence shown here is derived from an EMBL/GenBank/DDBJ whole genome shotgun (WGS) entry which is preliminary data.</text>
</comment>
<dbReference type="Gene3D" id="1.20.5.160">
    <property type="entry name" value="Bacterial aa3 type cytochrome c oxidase subunit IV"/>
    <property type="match status" value="1"/>
</dbReference>
<keyword evidence="1" id="KW-1133">Transmembrane helix</keyword>
<gene>
    <name evidence="3" type="ORF">ACFO0A_06960</name>
</gene>
<name>A0ABV8RPK7_9SPHN</name>
<evidence type="ECO:0000313" key="3">
    <source>
        <dbReference type="EMBL" id="MFC4294800.1"/>
    </source>
</evidence>
<dbReference type="InterPro" id="IPR012422">
    <property type="entry name" value="Cyt_c_oxidase_su4_bac-aa3"/>
</dbReference>
<protein>
    <submittedName>
        <fullName evidence="3">Aa3-type cytochrome c oxidase subunit IV</fullName>
    </submittedName>
</protein>
<accession>A0ABV8RPK7</accession>
<proteinExistence type="predicted"/>
<dbReference type="Pfam" id="PF07835">
    <property type="entry name" value="COX4_pro_2"/>
    <property type="match status" value="1"/>
</dbReference>
<sequence>MKARDCGDRRDSRFNIVHAGKLQMASGNDMKAHGSTYEGFIAMVKWAIPVIAVIVVVVILLIS</sequence>
<keyword evidence="1" id="KW-0472">Membrane</keyword>
<keyword evidence="4" id="KW-1185">Reference proteome</keyword>
<dbReference type="SUPFAM" id="SSF81469">
    <property type="entry name" value="Bacterial aa3 type cytochrome c oxidase subunit IV"/>
    <property type="match status" value="1"/>
</dbReference>
<dbReference type="EMBL" id="JBHSDR010000004">
    <property type="protein sequence ID" value="MFC4294800.1"/>
    <property type="molecule type" value="Genomic_DNA"/>
</dbReference>
<keyword evidence="1" id="KW-0812">Transmembrane</keyword>
<evidence type="ECO:0000259" key="2">
    <source>
        <dbReference type="Pfam" id="PF07835"/>
    </source>
</evidence>
<dbReference type="RefSeq" id="WP_379538288.1">
    <property type="nucleotide sequence ID" value="NZ_JBHSDR010000004.1"/>
</dbReference>
<organism evidence="3 4">
    <name type="scientific">Novosphingobium tardum</name>
    <dbReference type="NCBI Taxonomy" id="1538021"/>
    <lineage>
        <taxon>Bacteria</taxon>
        <taxon>Pseudomonadati</taxon>
        <taxon>Pseudomonadota</taxon>
        <taxon>Alphaproteobacteria</taxon>
        <taxon>Sphingomonadales</taxon>
        <taxon>Sphingomonadaceae</taxon>
        <taxon>Novosphingobium</taxon>
    </lineage>
</organism>
<reference evidence="4" key="1">
    <citation type="journal article" date="2019" name="Int. J. Syst. Evol. Microbiol.">
        <title>The Global Catalogue of Microorganisms (GCM) 10K type strain sequencing project: providing services to taxonomists for standard genome sequencing and annotation.</title>
        <authorList>
            <consortium name="The Broad Institute Genomics Platform"/>
            <consortium name="The Broad Institute Genome Sequencing Center for Infectious Disease"/>
            <person name="Wu L."/>
            <person name="Ma J."/>
        </authorList>
    </citation>
    <scope>NUCLEOTIDE SEQUENCE [LARGE SCALE GENOMIC DNA]</scope>
    <source>
        <strain evidence="4">CGMCC 1.12989</strain>
    </source>
</reference>